<accession>A0ABR2IGK9</accession>
<dbReference type="InterPro" id="IPR038883">
    <property type="entry name" value="AN11006-like"/>
</dbReference>
<name>A0ABR2IGK9_9PEZI</name>
<gene>
    <name evidence="1" type="ORF">PGQ11_008458</name>
</gene>
<organism evidence="1 2">
    <name type="scientific">Apiospora arundinis</name>
    <dbReference type="NCBI Taxonomy" id="335852"/>
    <lineage>
        <taxon>Eukaryota</taxon>
        <taxon>Fungi</taxon>
        <taxon>Dikarya</taxon>
        <taxon>Ascomycota</taxon>
        <taxon>Pezizomycotina</taxon>
        <taxon>Sordariomycetes</taxon>
        <taxon>Xylariomycetidae</taxon>
        <taxon>Amphisphaeriales</taxon>
        <taxon>Apiosporaceae</taxon>
        <taxon>Apiospora</taxon>
    </lineage>
</organism>
<dbReference type="PANTHER" id="PTHR42085:SF2">
    <property type="entry name" value="F-BOX DOMAIN-CONTAINING PROTEIN"/>
    <property type="match status" value="1"/>
</dbReference>
<sequence length="421" mass="48895">MEAPAVGFLDLPREIRDEIYTLLLCNVQISKPKLGGDVHLGILRANRQIGNEANEIFRKVNRFVLFKTDLRARKTYDILRIIDSKYLSIPMMKTRNPVLLHDFNGFIMKYEISEADKSEKDRQRLEFVMLHRDLHLLCLCLQNFRETVTFAENTEHKIILPNPVKGVDTSFPTVDQQEAFLAPFSKLRGFKDVSFHGQVNLTLTDRIIRQVQIKPEELKRDAILQDLRNQDQLGDEYLQQDNLEKSCKAWAGACNKIDLLGHPSGAPYEYLSESTPWMNEVHELFFELNRKLSTGTIRIIEAKLNDEPALVPDLARLALRRINQAMFRGAFPDAIWRPSTASRADMFRQKATIFRLIKQPQKATKEIKHALALCPHDYEIRKERAAVEQMRHEFELTRTALEESTRRRPLESTRAWFGPAW</sequence>
<evidence type="ECO:0000313" key="1">
    <source>
        <dbReference type="EMBL" id="KAK8862223.1"/>
    </source>
</evidence>
<proteinExistence type="predicted"/>
<dbReference type="EMBL" id="JAPCWZ010000005">
    <property type="protein sequence ID" value="KAK8862223.1"/>
    <property type="molecule type" value="Genomic_DNA"/>
</dbReference>
<dbReference type="Proteomes" id="UP001390339">
    <property type="component" value="Unassembled WGS sequence"/>
</dbReference>
<comment type="caution">
    <text evidence="1">The sequence shown here is derived from an EMBL/GenBank/DDBJ whole genome shotgun (WGS) entry which is preliminary data.</text>
</comment>
<reference evidence="1 2" key="1">
    <citation type="journal article" date="2024" name="IMA Fungus">
        <title>Apiospora arundinis, a panoply of carbohydrate-active enzymes and secondary metabolites.</title>
        <authorList>
            <person name="Sorensen T."/>
            <person name="Petersen C."/>
            <person name="Muurmann A.T."/>
            <person name="Christiansen J.V."/>
            <person name="Brundto M.L."/>
            <person name="Overgaard C.K."/>
            <person name="Boysen A.T."/>
            <person name="Wollenberg R.D."/>
            <person name="Larsen T.O."/>
            <person name="Sorensen J.L."/>
            <person name="Nielsen K.L."/>
            <person name="Sondergaard T.E."/>
        </authorList>
    </citation>
    <scope>NUCLEOTIDE SEQUENCE [LARGE SCALE GENOMIC DNA]</scope>
    <source>
        <strain evidence="1 2">AAU 773</strain>
    </source>
</reference>
<dbReference type="PANTHER" id="PTHR42085">
    <property type="entry name" value="F-BOX DOMAIN-CONTAINING PROTEIN"/>
    <property type="match status" value="1"/>
</dbReference>
<evidence type="ECO:0000313" key="2">
    <source>
        <dbReference type="Proteomes" id="UP001390339"/>
    </source>
</evidence>
<protein>
    <submittedName>
        <fullName evidence="1">Uncharacterized protein</fullName>
    </submittedName>
</protein>
<keyword evidence="2" id="KW-1185">Reference proteome</keyword>